<dbReference type="RefSeq" id="WP_119782972.1">
    <property type="nucleotide sequence ID" value="NZ_PJNI01000033.1"/>
</dbReference>
<name>A0A2I0QYU0_9FLAO</name>
<dbReference type="SMART" id="SM00089">
    <property type="entry name" value="PKD"/>
    <property type="match status" value="3"/>
</dbReference>
<accession>A0A2I0QYU0</accession>
<gene>
    <name evidence="3" type="ORF">CW751_14925</name>
</gene>
<dbReference type="SUPFAM" id="SSF49299">
    <property type="entry name" value="PKD domain"/>
    <property type="match status" value="3"/>
</dbReference>
<feature type="domain" description="PKD" evidence="2">
    <location>
        <begin position="524"/>
        <end position="578"/>
    </location>
</feature>
<dbReference type="InterPro" id="IPR013783">
    <property type="entry name" value="Ig-like_fold"/>
</dbReference>
<dbReference type="OrthoDB" id="7443339at2"/>
<feature type="non-terminal residue" evidence="3">
    <location>
        <position position="718"/>
    </location>
</feature>
<dbReference type="InterPro" id="IPR022409">
    <property type="entry name" value="PKD/Chitinase_dom"/>
</dbReference>
<dbReference type="CDD" id="cd00146">
    <property type="entry name" value="PKD"/>
    <property type="match status" value="3"/>
</dbReference>
<keyword evidence="1" id="KW-0732">Signal</keyword>
<feature type="signal peptide" evidence="1">
    <location>
        <begin position="1"/>
        <end position="21"/>
    </location>
</feature>
<feature type="domain" description="PKD" evidence="2">
    <location>
        <begin position="440"/>
        <end position="493"/>
    </location>
</feature>
<sequence length="718" mass="77623">MKKIKILILTGLLFSSFNLFSQDEISQRHELIEQFFNQNEVTPDEKREIQCELILLEEQYTEENELNNVEVAFKKVLNTYRESGELDVSQRLYEPNHEHHQHREISEINFVHVNESDKNKNSNESGGYYEKATSCTNSDFETGTFDDWILAYASSGGAGGIGLGSDIGPMNGTIGNHAIMGPGAGNDGPSGNNLPRVYPGGGIYSMRIGDQGTGYNASRATYTFTVTPATELFLYHFAVVMEDPGHSASQQPFMEVKLEIAGNNEACGEYYQAASGSAPGYLSNGGVRYKPWETVSIALTPYMGQVATVTMTTADCAQSGHFGYAYVDAECMAMPNLNNAILNCTNPTLTLEGPPGATNYVWTGPGIVGSSTTQSITVDAPGVYEVEVIPVQGPSCSYFLQTTVIDERGTVTADFDAIPNQVCLGETIDFTNRTTMTGLAGSIASSTWQFGDGNSSTDFEPSHTYTTPGIHPVELTVVTSNNCSETITKNVTVSPTPNADFSVDSVCQGTNSSIVDLSTVDGTNGDNISTWQWDFGDGQTSTNPSPTQNYGSEDLYDITLSVTSNNGCTHSVSKTTAIYPNPVIDFTPTEVCLNFENEFNNLTSISSANTPNTIDSWSWDFGDGATSSVQNPRHTYLTHGVFNATLTATSNNGCSESITKPVTVFELPTADFNFVNACDNEDVALESTSVPNQGTITDYFWDIDNNGNVDYTINPAAH</sequence>
<organism evidence="3 4">
    <name type="scientific">Brumimicrobium salinarum</name>
    <dbReference type="NCBI Taxonomy" id="2058658"/>
    <lineage>
        <taxon>Bacteria</taxon>
        <taxon>Pseudomonadati</taxon>
        <taxon>Bacteroidota</taxon>
        <taxon>Flavobacteriia</taxon>
        <taxon>Flavobacteriales</taxon>
        <taxon>Crocinitomicaceae</taxon>
        <taxon>Brumimicrobium</taxon>
    </lineage>
</organism>
<dbReference type="InterPro" id="IPR000601">
    <property type="entry name" value="PKD_dom"/>
</dbReference>
<reference evidence="3 4" key="1">
    <citation type="submission" date="2017-12" db="EMBL/GenBank/DDBJ databases">
        <title>The draft genome sequence of Brumimicrobium saltpan LHR20.</title>
        <authorList>
            <person name="Do Z.-J."/>
            <person name="Luo H.-R."/>
        </authorList>
    </citation>
    <scope>NUCLEOTIDE SEQUENCE [LARGE SCALE GENOMIC DNA]</scope>
    <source>
        <strain evidence="3 4">LHR20</strain>
    </source>
</reference>
<feature type="chain" id="PRO_5014116738" description="PKD domain-containing protein" evidence="1">
    <location>
        <begin position="22"/>
        <end position="718"/>
    </location>
</feature>
<evidence type="ECO:0000259" key="2">
    <source>
        <dbReference type="PROSITE" id="PS50093"/>
    </source>
</evidence>
<dbReference type="Pfam" id="PF18911">
    <property type="entry name" value="PKD_4"/>
    <property type="match status" value="3"/>
</dbReference>
<dbReference type="AlphaFoldDB" id="A0A2I0QYU0"/>
<evidence type="ECO:0000313" key="3">
    <source>
        <dbReference type="EMBL" id="PKR79477.1"/>
    </source>
</evidence>
<dbReference type="Gene3D" id="2.60.40.10">
    <property type="entry name" value="Immunoglobulins"/>
    <property type="match status" value="3"/>
</dbReference>
<evidence type="ECO:0000256" key="1">
    <source>
        <dbReference type="SAM" id="SignalP"/>
    </source>
</evidence>
<comment type="caution">
    <text evidence="3">The sequence shown here is derived from an EMBL/GenBank/DDBJ whole genome shotgun (WGS) entry which is preliminary data.</text>
</comment>
<protein>
    <recommendedName>
        <fullName evidence="2">PKD domain-containing protein</fullName>
    </recommendedName>
</protein>
<proteinExistence type="predicted"/>
<dbReference type="InterPro" id="IPR035986">
    <property type="entry name" value="PKD_dom_sf"/>
</dbReference>
<dbReference type="Proteomes" id="UP000236654">
    <property type="component" value="Unassembled WGS sequence"/>
</dbReference>
<evidence type="ECO:0000313" key="4">
    <source>
        <dbReference type="Proteomes" id="UP000236654"/>
    </source>
</evidence>
<feature type="domain" description="PKD" evidence="2">
    <location>
        <begin position="606"/>
        <end position="664"/>
    </location>
</feature>
<dbReference type="PROSITE" id="PS50093">
    <property type="entry name" value="PKD"/>
    <property type="match status" value="3"/>
</dbReference>
<dbReference type="EMBL" id="PJNI01000033">
    <property type="protein sequence ID" value="PKR79477.1"/>
    <property type="molecule type" value="Genomic_DNA"/>
</dbReference>
<keyword evidence="4" id="KW-1185">Reference proteome</keyword>